<reference evidence="3 4" key="2">
    <citation type="submission" date="2018-10" db="EMBL/GenBank/DDBJ databases">
        <authorList>
            <consortium name="Pathogen Informatics"/>
        </authorList>
    </citation>
    <scope>NUCLEOTIDE SEQUENCE [LARGE SCALE GENOMIC DNA]</scope>
</reference>
<evidence type="ECO:0000313" key="4">
    <source>
        <dbReference type="Proteomes" id="UP000274131"/>
    </source>
</evidence>
<dbReference type="PANTHER" id="PTHR28626">
    <property type="entry name" value="SRR1-LIKE PROTEIN"/>
    <property type="match status" value="1"/>
</dbReference>
<dbReference type="Pfam" id="PF07985">
    <property type="entry name" value="SRR1"/>
    <property type="match status" value="1"/>
</dbReference>
<name>A0A0N4VCK8_ENTVE</name>
<dbReference type="PANTHER" id="PTHR28626:SF3">
    <property type="entry name" value="SRR1-LIKE PROTEIN"/>
    <property type="match status" value="1"/>
</dbReference>
<reference evidence="5" key="1">
    <citation type="submission" date="2017-02" db="UniProtKB">
        <authorList>
            <consortium name="WormBaseParasite"/>
        </authorList>
    </citation>
    <scope>IDENTIFICATION</scope>
</reference>
<dbReference type="Proteomes" id="UP000274131">
    <property type="component" value="Unassembled WGS sequence"/>
</dbReference>
<sequence>MESDGFQLVKGGRKVKKVSGVRSSVYVDIFNDVSVEEIETLMQHAFKKMENSRFRQFVVNSISAILADAGSDCYVSQIRAVGVGHFCLKGTHSYGCHQLALLVLLKHYFNCEVTFQEPVATDNEKVWLHSQGIQWQEATMLSESTASSNPKCFTLFYMPHCDISLYNNVIYAHRSRDLISHIIIFGNDLVKFYVNPKYEHELSAVVAYRDACVSVPLPNYEGSLFAFNDTALHFVNKKFPNFVECEPHYEFYSAPKV</sequence>
<protein>
    <submittedName>
        <fullName evidence="5">SRR1 domain-containing protein</fullName>
    </submittedName>
</protein>
<evidence type="ECO:0000256" key="1">
    <source>
        <dbReference type="ARBA" id="ARBA00009856"/>
    </source>
</evidence>
<dbReference type="GO" id="GO:0005634">
    <property type="term" value="C:nucleus"/>
    <property type="evidence" value="ECO:0007669"/>
    <property type="project" value="TreeGrafter"/>
</dbReference>
<dbReference type="GO" id="GO:0005737">
    <property type="term" value="C:cytoplasm"/>
    <property type="evidence" value="ECO:0007669"/>
    <property type="project" value="TreeGrafter"/>
</dbReference>
<keyword evidence="4" id="KW-1185">Reference proteome</keyword>
<evidence type="ECO:0000313" key="3">
    <source>
        <dbReference type="EMBL" id="VDD93040.1"/>
    </source>
</evidence>
<dbReference type="STRING" id="51028.A0A0N4VCK8"/>
<feature type="domain" description="SRR1-like" evidence="2">
    <location>
        <begin position="71"/>
        <end position="234"/>
    </location>
</feature>
<dbReference type="EMBL" id="UXUI01009092">
    <property type="protein sequence ID" value="VDD93040.1"/>
    <property type="molecule type" value="Genomic_DNA"/>
</dbReference>
<evidence type="ECO:0000313" key="5">
    <source>
        <dbReference type="WBParaSite" id="EVEC_0000830701-mRNA-1"/>
    </source>
</evidence>
<organism evidence="5">
    <name type="scientific">Enterobius vermicularis</name>
    <name type="common">Human pinworm</name>
    <dbReference type="NCBI Taxonomy" id="51028"/>
    <lineage>
        <taxon>Eukaryota</taxon>
        <taxon>Metazoa</taxon>
        <taxon>Ecdysozoa</taxon>
        <taxon>Nematoda</taxon>
        <taxon>Chromadorea</taxon>
        <taxon>Rhabditida</taxon>
        <taxon>Spirurina</taxon>
        <taxon>Oxyuridomorpha</taxon>
        <taxon>Oxyuroidea</taxon>
        <taxon>Oxyuridae</taxon>
        <taxon>Enterobius</taxon>
    </lineage>
</organism>
<accession>A0A0N4VCK8</accession>
<gene>
    <name evidence="3" type="ORF">EVEC_LOCUS7791</name>
</gene>
<dbReference type="InterPro" id="IPR012942">
    <property type="entry name" value="SRR1-like"/>
</dbReference>
<dbReference type="OrthoDB" id="5843925at2759"/>
<proteinExistence type="inferred from homology"/>
<comment type="similarity">
    <text evidence="1">Belongs to the SRR1 family.</text>
</comment>
<dbReference type="WBParaSite" id="EVEC_0000830701-mRNA-1">
    <property type="protein sequence ID" value="EVEC_0000830701-mRNA-1"/>
    <property type="gene ID" value="EVEC_0000830701"/>
</dbReference>
<evidence type="ECO:0000259" key="2">
    <source>
        <dbReference type="Pfam" id="PF07985"/>
    </source>
</evidence>
<dbReference type="InterPro" id="IPR040044">
    <property type="entry name" value="SRR1L"/>
</dbReference>
<dbReference type="AlphaFoldDB" id="A0A0N4VCK8"/>